<dbReference type="SMART" id="SM00382">
    <property type="entry name" value="AAA"/>
    <property type="match status" value="1"/>
</dbReference>
<keyword evidence="1" id="KW-0813">Transport</keyword>
<dbReference type="SUPFAM" id="SSF50331">
    <property type="entry name" value="MOP-like"/>
    <property type="match status" value="1"/>
</dbReference>
<evidence type="ECO:0000313" key="7">
    <source>
        <dbReference type="Proteomes" id="UP001055025"/>
    </source>
</evidence>
<dbReference type="GO" id="GO:0043190">
    <property type="term" value="C:ATP-binding cassette (ABC) transporter complex"/>
    <property type="evidence" value="ECO:0007669"/>
    <property type="project" value="InterPro"/>
</dbReference>
<gene>
    <name evidence="6" type="ORF">ATOP_05580</name>
</gene>
<evidence type="ECO:0000259" key="5">
    <source>
        <dbReference type="PROSITE" id="PS50893"/>
    </source>
</evidence>
<organism evidence="6 7">
    <name type="scientific">Granulimonas faecalis</name>
    <dbReference type="NCBI Taxonomy" id="2894155"/>
    <lineage>
        <taxon>Bacteria</taxon>
        <taxon>Bacillati</taxon>
        <taxon>Actinomycetota</taxon>
        <taxon>Coriobacteriia</taxon>
        <taxon>Coriobacteriales</taxon>
        <taxon>Kribbibacteriaceae</taxon>
        <taxon>Granulimonas</taxon>
    </lineage>
</organism>
<evidence type="ECO:0000256" key="4">
    <source>
        <dbReference type="ARBA" id="ARBA00066388"/>
    </source>
</evidence>
<dbReference type="InterPro" id="IPR013611">
    <property type="entry name" value="Transp-assoc_OB_typ2"/>
</dbReference>
<evidence type="ECO:0000256" key="3">
    <source>
        <dbReference type="ARBA" id="ARBA00022840"/>
    </source>
</evidence>
<dbReference type="InterPro" id="IPR003593">
    <property type="entry name" value="AAA+_ATPase"/>
</dbReference>
<keyword evidence="2" id="KW-0547">Nucleotide-binding</keyword>
<dbReference type="Proteomes" id="UP001055025">
    <property type="component" value="Unassembled WGS sequence"/>
</dbReference>
<dbReference type="AlphaFoldDB" id="A0AAV5B2M9"/>
<keyword evidence="7" id="KW-1185">Reference proteome</keyword>
<dbReference type="Pfam" id="PF08402">
    <property type="entry name" value="TOBE_2"/>
    <property type="match status" value="1"/>
</dbReference>
<dbReference type="PROSITE" id="PS50893">
    <property type="entry name" value="ABC_TRANSPORTER_2"/>
    <property type="match status" value="1"/>
</dbReference>
<comment type="caution">
    <text evidence="6">The sequence shown here is derived from an EMBL/GenBank/DDBJ whole genome shotgun (WGS) entry which is preliminary data.</text>
</comment>
<evidence type="ECO:0000313" key="6">
    <source>
        <dbReference type="EMBL" id="GJM54903.1"/>
    </source>
</evidence>
<dbReference type="GO" id="GO:0005524">
    <property type="term" value="F:ATP binding"/>
    <property type="evidence" value="ECO:0007669"/>
    <property type="project" value="UniProtKB-KW"/>
</dbReference>
<evidence type="ECO:0000256" key="1">
    <source>
        <dbReference type="ARBA" id="ARBA00022448"/>
    </source>
</evidence>
<dbReference type="SUPFAM" id="SSF52540">
    <property type="entry name" value="P-loop containing nucleoside triphosphate hydrolases"/>
    <property type="match status" value="1"/>
</dbReference>
<name>A0AAV5B2M9_9ACTN</name>
<dbReference type="PANTHER" id="PTHR42781">
    <property type="entry name" value="SPERMIDINE/PUTRESCINE IMPORT ATP-BINDING PROTEIN POTA"/>
    <property type="match status" value="1"/>
</dbReference>
<dbReference type="InterPro" id="IPR003439">
    <property type="entry name" value="ABC_transporter-like_ATP-bd"/>
</dbReference>
<dbReference type="InterPro" id="IPR017871">
    <property type="entry name" value="ABC_transporter-like_CS"/>
</dbReference>
<sequence length="317" mass="34436">MFLQIEGLTKRYGDTAVVDAMDLGVERGTICCLLGPSGCGKTTTLRMVGGYLAPDAGTVEVDGTDIVGLPPEERPVSTVFQSYALFPHMTVLENVAYGLKCHGMDRTARRAEARSMLASVAMGELADAYPAQLSGGQQQRVALARSLVLKPKVLLLDEPLSNLDTGLREAMRREIRTIQRDFDLTMLFVTHDQREAMALGDTVAVMDGGRILQQGTPEEVYLHPADEFCARFLGPVNELPGPDGPVFARIEDVAVVDRGPWEGTVESCTFLGDELSYTVSVSGHPITIRSQNREHLTVGSSVFLDIAHRLTWKGTAS</sequence>
<dbReference type="InterPro" id="IPR050093">
    <property type="entry name" value="ABC_SmlMolc_Importer"/>
</dbReference>
<keyword evidence="3 6" id="KW-0067">ATP-binding</keyword>
<dbReference type="InterPro" id="IPR008995">
    <property type="entry name" value="Mo/tungstate-bd_C_term_dom"/>
</dbReference>
<accession>A0AAV5B2M9</accession>
<feature type="domain" description="ABC transporter" evidence="5">
    <location>
        <begin position="3"/>
        <end position="233"/>
    </location>
</feature>
<dbReference type="EMBL" id="BQKC01000001">
    <property type="protein sequence ID" value="GJM54903.1"/>
    <property type="molecule type" value="Genomic_DNA"/>
</dbReference>
<reference evidence="6" key="1">
    <citation type="journal article" date="2022" name="Int. J. Syst. Evol. Microbiol.">
        <title>Granulimonas faecalis gen. nov., sp. nov., and Leptogranulimonas caecicola gen. nov., sp. nov., novel lactate-producing Atopobiaceae bacteria isolated from mouse intestines, and an emended description of the family Atopobiaceae.</title>
        <authorList>
            <person name="Morinaga K."/>
            <person name="Kusada H."/>
            <person name="Sakamoto S."/>
            <person name="Murakami T."/>
            <person name="Toyoda A."/>
            <person name="Mori H."/>
            <person name="Meng X.Y."/>
            <person name="Takashino M."/>
            <person name="Murotomi K."/>
            <person name="Tamaki H."/>
        </authorList>
    </citation>
    <scope>NUCLEOTIDE SEQUENCE</scope>
    <source>
        <strain evidence="6">OPF53</strain>
    </source>
</reference>
<dbReference type="Pfam" id="PF00005">
    <property type="entry name" value="ABC_tran"/>
    <property type="match status" value="1"/>
</dbReference>
<dbReference type="PROSITE" id="PS00211">
    <property type="entry name" value="ABC_TRANSPORTER_1"/>
    <property type="match status" value="1"/>
</dbReference>
<dbReference type="EC" id="7.6.2.9" evidence="4"/>
<dbReference type="InterPro" id="IPR027417">
    <property type="entry name" value="P-loop_NTPase"/>
</dbReference>
<protein>
    <recommendedName>
        <fullName evidence="4">ABC-type quaternary amine transporter</fullName>
        <ecNumber evidence="4">7.6.2.9</ecNumber>
    </recommendedName>
</protein>
<dbReference type="PANTHER" id="PTHR42781:SF4">
    <property type="entry name" value="SPERMIDINE_PUTRESCINE IMPORT ATP-BINDING PROTEIN POTA"/>
    <property type="match status" value="1"/>
</dbReference>
<dbReference type="RefSeq" id="WP_135978675.1">
    <property type="nucleotide sequence ID" value="NZ_BQKC01000001.1"/>
</dbReference>
<dbReference type="FunFam" id="3.40.50.300:FF:000425">
    <property type="entry name" value="Probable ABC transporter, ATP-binding subunit"/>
    <property type="match status" value="1"/>
</dbReference>
<proteinExistence type="predicted"/>
<dbReference type="Gene3D" id="3.40.50.300">
    <property type="entry name" value="P-loop containing nucleotide triphosphate hydrolases"/>
    <property type="match status" value="1"/>
</dbReference>
<evidence type="ECO:0000256" key="2">
    <source>
        <dbReference type="ARBA" id="ARBA00022741"/>
    </source>
</evidence>
<dbReference type="GO" id="GO:0015418">
    <property type="term" value="F:ABC-type quaternary ammonium compound transporting activity"/>
    <property type="evidence" value="ECO:0007669"/>
    <property type="project" value="UniProtKB-EC"/>
</dbReference>
<dbReference type="GO" id="GO:0016887">
    <property type="term" value="F:ATP hydrolysis activity"/>
    <property type="evidence" value="ECO:0007669"/>
    <property type="project" value="InterPro"/>
</dbReference>